<dbReference type="PROSITE" id="PS51257">
    <property type="entry name" value="PROKAR_LIPOPROTEIN"/>
    <property type="match status" value="1"/>
</dbReference>
<organism evidence="1 2">
    <name type="scientific">Lentinus tigrinus ALCF2SS1-6</name>
    <dbReference type="NCBI Taxonomy" id="1328759"/>
    <lineage>
        <taxon>Eukaryota</taxon>
        <taxon>Fungi</taxon>
        <taxon>Dikarya</taxon>
        <taxon>Basidiomycota</taxon>
        <taxon>Agaricomycotina</taxon>
        <taxon>Agaricomycetes</taxon>
        <taxon>Polyporales</taxon>
        <taxon>Polyporaceae</taxon>
        <taxon>Lentinus</taxon>
    </lineage>
</organism>
<accession>A0A5C2RUL6</accession>
<evidence type="ECO:0000313" key="1">
    <source>
        <dbReference type="EMBL" id="RPD55398.1"/>
    </source>
</evidence>
<proteinExistence type="predicted"/>
<gene>
    <name evidence="1" type="ORF">L227DRAFT_310129</name>
</gene>
<dbReference type="AlphaFoldDB" id="A0A5C2RUL6"/>
<reference evidence="1" key="1">
    <citation type="journal article" date="2018" name="Genome Biol. Evol.">
        <title>Genomics and development of Lentinus tigrinus, a white-rot wood-decaying mushroom with dimorphic fruiting bodies.</title>
        <authorList>
            <person name="Wu B."/>
            <person name="Xu Z."/>
            <person name="Knudson A."/>
            <person name="Carlson A."/>
            <person name="Chen N."/>
            <person name="Kovaka S."/>
            <person name="LaButti K."/>
            <person name="Lipzen A."/>
            <person name="Pennachio C."/>
            <person name="Riley R."/>
            <person name="Schakwitz W."/>
            <person name="Umezawa K."/>
            <person name="Ohm R.A."/>
            <person name="Grigoriev I.V."/>
            <person name="Nagy L.G."/>
            <person name="Gibbons J."/>
            <person name="Hibbett D."/>
        </authorList>
    </citation>
    <scope>NUCLEOTIDE SEQUENCE [LARGE SCALE GENOMIC DNA]</scope>
    <source>
        <strain evidence="1">ALCF2SS1-6</strain>
    </source>
</reference>
<name>A0A5C2RUL6_9APHY</name>
<protein>
    <submittedName>
        <fullName evidence="1">Uncharacterized protein</fullName>
    </submittedName>
</protein>
<evidence type="ECO:0000313" key="2">
    <source>
        <dbReference type="Proteomes" id="UP000313359"/>
    </source>
</evidence>
<dbReference type="EMBL" id="ML122296">
    <property type="protein sequence ID" value="RPD55398.1"/>
    <property type="molecule type" value="Genomic_DNA"/>
</dbReference>
<keyword evidence="2" id="KW-1185">Reference proteome</keyword>
<dbReference type="Proteomes" id="UP000313359">
    <property type="component" value="Unassembled WGS sequence"/>
</dbReference>
<sequence length="115" mass="12589">MRRAKRAQRQGAGTFLASSGCRASKIVRGTHKCDNCLFGVLCAHDCPKGCRLCTVQCFADARAPLFLFQHSRSGGEKEAFTQLHRFTGTADLRTCGSYESRVGLFRRLASTEGQG</sequence>